<protein>
    <submittedName>
        <fullName evidence="2">Uncharacterized protein</fullName>
    </submittedName>
</protein>
<dbReference type="Proteomes" id="UP000814243">
    <property type="component" value="Unassembled WGS sequence"/>
</dbReference>
<gene>
    <name evidence="2" type="ORF">HF086_013820</name>
</gene>
<comment type="caution">
    <text evidence="2">The sequence shown here is derived from an EMBL/GenBank/DDBJ whole genome shotgun (WGS) entry which is preliminary data.</text>
</comment>
<evidence type="ECO:0000256" key="1">
    <source>
        <dbReference type="SAM" id="MobiDB-lite"/>
    </source>
</evidence>
<evidence type="ECO:0000313" key="2">
    <source>
        <dbReference type="EMBL" id="KAH9638921.1"/>
    </source>
</evidence>
<feature type="region of interest" description="Disordered" evidence="1">
    <location>
        <begin position="1"/>
        <end position="40"/>
    </location>
</feature>
<feature type="compositionally biased region" description="Low complexity" evidence="1">
    <location>
        <begin position="1"/>
        <end position="12"/>
    </location>
</feature>
<accession>A0A922MKZ0</accession>
<proteinExistence type="predicted"/>
<feature type="region of interest" description="Disordered" evidence="1">
    <location>
        <begin position="135"/>
        <end position="183"/>
    </location>
</feature>
<dbReference type="EMBL" id="JACEFF010000365">
    <property type="protein sequence ID" value="KAH9638921.1"/>
    <property type="molecule type" value="Genomic_DNA"/>
</dbReference>
<feature type="compositionally biased region" description="Pro residues" evidence="1">
    <location>
        <begin position="13"/>
        <end position="36"/>
    </location>
</feature>
<reference evidence="2" key="1">
    <citation type="journal article" date="2021" name="G3 (Bethesda)">
        <title>Genome and transcriptome analysis of the beet armyworm Spodoptera exigua reveals targets for pest control. .</title>
        <authorList>
            <person name="Simon S."/>
            <person name="Breeschoten T."/>
            <person name="Jansen H.J."/>
            <person name="Dirks R.P."/>
            <person name="Schranz M.E."/>
            <person name="Ros V.I.D."/>
        </authorList>
    </citation>
    <scope>NUCLEOTIDE SEQUENCE</scope>
    <source>
        <strain evidence="2">TB_SE_WUR_2020</strain>
    </source>
</reference>
<name>A0A922MKZ0_SPOEX</name>
<sequence>MVTVVTENETVEPPAPAAPAQPAAPAPAPTPAPQPYGPGAEAKLRLQEGQSKQIFVSNATKQVAPKGTAVVPMPEGRMRVIEQHRYSSSLEANMSKLEPVHKPSPYSSPITAKKRIEENQRSLGVSPVVQNNISSAISNGAGKNPFEEDTYDETKNPFAEEATEPTNPFSEDDDYDSNYNPFS</sequence>
<evidence type="ECO:0000313" key="3">
    <source>
        <dbReference type="Proteomes" id="UP000814243"/>
    </source>
</evidence>
<dbReference type="AlphaFoldDB" id="A0A922MKZ0"/>
<organism evidence="2 3">
    <name type="scientific">Spodoptera exigua</name>
    <name type="common">Beet armyworm</name>
    <name type="synonym">Noctua fulgens</name>
    <dbReference type="NCBI Taxonomy" id="7107"/>
    <lineage>
        <taxon>Eukaryota</taxon>
        <taxon>Metazoa</taxon>
        <taxon>Ecdysozoa</taxon>
        <taxon>Arthropoda</taxon>
        <taxon>Hexapoda</taxon>
        <taxon>Insecta</taxon>
        <taxon>Pterygota</taxon>
        <taxon>Neoptera</taxon>
        <taxon>Endopterygota</taxon>
        <taxon>Lepidoptera</taxon>
        <taxon>Glossata</taxon>
        <taxon>Ditrysia</taxon>
        <taxon>Noctuoidea</taxon>
        <taxon>Noctuidae</taxon>
        <taxon>Amphipyrinae</taxon>
        <taxon>Spodoptera</taxon>
    </lineage>
</organism>